<dbReference type="AlphaFoldDB" id="A0AAN7UE35"/>
<dbReference type="Proteomes" id="UP001305414">
    <property type="component" value="Unassembled WGS sequence"/>
</dbReference>
<sequence>MPILEARIAGGVTSATVPAPTDVATEAPKAWKILRTNNPPIVGGSAAKRVLATRKIAIVTR</sequence>
<keyword evidence="2" id="KW-1185">Reference proteome</keyword>
<protein>
    <submittedName>
        <fullName evidence="1">Uncharacterized protein</fullName>
    </submittedName>
</protein>
<comment type="caution">
    <text evidence="1">The sequence shown here is derived from an EMBL/GenBank/DDBJ whole genome shotgun (WGS) entry which is preliminary data.</text>
</comment>
<dbReference type="EMBL" id="JAWHQM010000004">
    <property type="protein sequence ID" value="KAK5627043.1"/>
    <property type="molecule type" value="Genomic_DNA"/>
</dbReference>
<evidence type="ECO:0000313" key="1">
    <source>
        <dbReference type="EMBL" id="KAK5627043.1"/>
    </source>
</evidence>
<organism evidence="1 2">
    <name type="scientific">Xylaria bambusicola</name>
    <dbReference type="NCBI Taxonomy" id="326684"/>
    <lineage>
        <taxon>Eukaryota</taxon>
        <taxon>Fungi</taxon>
        <taxon>Dikarya</taxon>
        <taxon>Ascomycota</taxon>
        <taxon>Pezizomycotina</taxon>
        <taxon>Sordariomycetes</taxon>
        <taxon>Xylariomycetidae</taxon>
        <taxon>Xylariales</taxon>
        <taxon>Xylariaceae</taxon>
        <taxon>Xylaria</taxon>
    </lineage>
</organism>
<reference evidence="1 2" key="1">
    <citation type="submission" date="2023-10" db="EMBL/GenBank/DDBJ databases">
        <title>Draft genome sequence of Xylaria bambusicola isolate GMP-LS, the root and basal stem rot pathogen of sugarcane in Indonesia.</title>
        <authorList>
            <person name="Selvaraj P."/>
            <person name="Muralishankar V."/>
            <person name="Muruganantham S."/>
            <person name="Sp S."/>
            <person name="Haryani S."/>
            <person name="Lau K.J.X."/>
            <person name="Naqvi N.I."/>
        </authorList>
    </citation>
    <scope>NUCLEOTIDE SEQUENCE [LARGE SCALE GENOMIC DNA]</scope>
    <source>
        <strain evidence="1">GMP-LS</strain>
    </source>
</reference>
<gene>
    <name evidence="1" type="ORF">RRF57_002758</name>
</gene>
<evidence type="ECO:0000313" key="2">
    <source>
        <dbReference type="Proteomes" id="UP001305414"/>
    </source>
</evidence>
<name>A0AAN7UE35_9PEZI</name>
<proteinExistence type="predicted"/>
<accession>A0AAN7UE35</accession>